<comment type="caution">
    <text evidence="3">The sequence shown here is derived from an EMBL/GenBank/DDBJ whole genome shotgun (WGS) entry which is preliminary data.</text>
</comment>
<dbReference type="PANTHER" id="PTHR43382">
    <property type="entry name" value="PROLYL-TRNA SYNTHETASE"/>
    <property type="match status" value="1"/>
</dbReference>
<dbReference type="Proteomes" id="UP001457282">
    <property type="component" value="Unassembled WGS sequence"/>
</dbReference>
<name>A0AAW1XCV5_RUBAR</name>
<dbReference type="GO" id="GO:0017101">
    <property type="term" value="C:aminoacyl-tRNA synthetase multienzyme complex"/>
    <property type="evidence" value="ECO:0007669"/>
    <property type="project" value="TreeGrafter"/>
</dbReference>
<dbReference type="AlphaFoldDB" id="A0AAW1XCV5"/>
<dbReference type="GO" id="GO:0005524">
    <property type="term" value="F:ATP binding"/>
    <property type="evidence" value="ECO:0007669"/>
    <property type="project" value="InterPro"/>
</dbReference>
<evidence type="ECO:0000256" key="1">
    <source>
        <dbReference type="ARBA" id="ARBA00022917"/>
    </source>
</evidence>
<dbReference type="EMBL" id="JBEDUW010000004">
    <property type="protein sequence ID" value="KAK9934179.1"/>
    <property type="molecule type" value="Genomic_DNA"/>
</dbReference>
<dbReference type="InterPro" id="IPR004499">
    <property type="entry name" value="Pro-tRNA-ligase_IIa_arc-type"/>
</dbReference>
<dbReference type="InterPro" id="IPR017449">
    <property type="entry name" value="Pro-tRNA_synth_II"/>
</dbReference>
<dbReference type="GO" id="GO:0004827">
    <property type="term" value="F:proline-tRNA ligase activity"/>
    <property type="evidence" value="ECO:0007669"/>
    <property type="project" value="InterPro"/>
</dbReference>
<protein>
    <submittedName>
        <fullName evidence="3">Uncharacterized protein</fullName>
    </submittedName>
</protein>
<proteinExistence type="predicted"/>
<evidence type="ECO:0000313" key="4">
    <source>
        <dbReference type="Proteomes" id="UP001457282"/>
    </source>
</evidence>
<evidence type="ECO:0000256" key="2">
    <source>
        <dbReference type="SAM" id="MobiDB-lite"/>
    </source>
</evidence>
<dbReference type="GO" id="GO:0006433">
    <property type="term" value="P:prolyl-tRNA aminoacylation"/>
    <property type="evidence" value="ECO:0007669"/>
    <property type="project" value="InterPro"/>
</dbReference>
<accession>A0AAW1XCV5</accession>
<dbReference type="Gene3D" id="3.30.110.30">
    <property type="entry name" value="C-terminal domain of ProRS"/>
    <property type="match status" value="1"/>
</dbReference>
<organism evidence="3 4">
    <name type="scientific">Rubus argutus</name>
    <name type="common">Southern blackberry</name>
    <dbReference type="NCBI Taxonomy" id="59490"/>
    <lineage>
        <taxon>Eukaryota</taxon>
        <taxon>Viridiplantae</taxon>
        <taxon>Streptophyta</taxon>
        <taxon>Embryophyta</taxon>
        <taxon>Tracheophyta</taxon>
        <taxon>Spermatophyta</taxon>
        <taxon>Magnoliopsida</taxon>
        <taxon>eudicotyledons</taxon>
        <taxon>Gunneridae</taxon>
        <taxon>Pentapetalae</taxon>
        <taxon>rosids</taxon>
        <taxon>fabids</taxon>
        <taxon>Rosales</taxon>
        <taxon>Rosaceae</taxon>
        <taxon>Rosoideae</taxon>
        <taxon>Rosoideae incertae sedis</taxon>
        <taxon>Rubus</taxon>
    </lineage>
</organism>
<keyword evidence="4" id="KW-1185">Reference proteome</keyword>
<keyword evidence="1" id="KW-0648">Protein biosynthesis</keyword>
<evidence type="ECO:0000313" key="3">
    <source>
        <dbReference type="EMBL" id="KAK9934179.1"/>
    </source>
</evidence>
<reference evidence="3 4" key="1">
    <citation type="journal article" date="2023" name="G3 (Bethesda)">
        <title>A chromosome-length genome assembly and annotation of blackberry (Rubus argutus, cv. 'Hillquist').</title>
        <authorList>
            <person name="Bruna T."/>
            <person name="Aryal R."/>
            <person name="Dudchenko O."/>
            <person name="Sargent D.J."/>
            <person name="Mead D."/>
            <person name="Buti M."/>
            <person name="Cavallini A."/>
            <person name="Hytonen T."/>
            <person name="Andres J."/>
            <person name="Pham M."/>
            <person name="Weisz D."/>
            <person name="Mascagni F."/>
            <person name="Usai G."/>
            <person name="Natali L."/>
            <person name="Bassil N."/>
            <person name="Fernandez G.E."/>
            <person name="Lomsadze A."/>
            <person name="Armour M."/>
            <person name="Olukolu B."/>
            <person name="Poorten T."/>
            <person name="Britton C."/>
            <person name="Davik J."/>
            <person name="Ashrafi H."/>
            <person name="Aiden E.L."/>
            <person name="Borodovsky M."/>
            <person name="Worthington M."/>
        </authorList>
    </citation>
    <scope>NUCLEOTIDE SEQUENCE [LARGE SCALE GENOMIC DNA]</scope>
    <source>
        <strain evidence="3">PI 553951</strain>
    </source>
</reference>
<sequence>MFLVDATYLAPGGLLLLRSMIQWLTIPPLKHHTVPTSAKDTQHPRHHRRTQLTPPPPSSIQSARISSPAVTTHCRRAQVHDPVLDVRCVRRDSYAKVDIPMNNLVEEVKDMFANIQQNLFDVAKQKRDASIQVARTWDEFTEALNEKKLILAPGGRRGCQARTKGEIGAAKSLCSPFDQPELPEGHFALHPESQRRSGPSGAGATKHFSSYPSLFVGFRTFSISIFKHSL</sequence>
<dbReference type="PANTHER" id="PTHR43382:SF2">
    <property type="entry name" value="BIFUNCTIONAL GLUTAMATE_PROLINE--TRNA LIGASE"/>
    <property type="match status" value="1"/>
</dbReference>
<dbReference type="GO" id="GO:0005737">
    <property type="term" value="C:cytoplasm"/>
    <property type="evidence" value="ECO:0007669"/>
    <property type="project" value="InterPro"/>
</dbReference>
<gene>
    <name evidence="3" type="ORF">M0R45_021331</name>
</gene>
<feature type="region of interest" description="Disordered" evidence="2">
    <location>
        <begin position="32"/>
        <end position="67"/>
    </location>
</feature>